<dbReference type="Proteomes" id="UP000663608">
    <property type="component" value="Chromosome"/>
</dbReference>
<dbReference type="AlphaFoldDB" id="A0AA45KGU7"/>
<keyword evidence="1" id="KW-0472">Membrane</keyword>
<name>A0AA45KGU7_9LACT</name>
<evidence type="ECO:0000313" key="3">
    <source>
        <dbReference type="Proteomes" id="UP000663608"/>
    </source>
</evidence>
<organism evidence="2 3">
    <name type="scientific">Lactococcus taiwanensis</name>
    <dbReference type="NCBI Taxonomy" id="1151742"/>
    <lineage>
        <taxon>Bacteria</taxon>
        <taxon>Bacillati</taxon>
        <taxon>Bacillota</taxon>
        <taxon>Bacilli</taxon>
        <taxon>Lactobacillales</taxon>
        <taxon>Streptococcaceae</taxon>
        <taxon>Lactococcus</taxon>
    </lineage>
</organism>
<sequence>MFVLLMLLALFLMMRGMFKIVLPVLVLLLIVRVLFGGLMLLLSPHFLGTVLVIAFIVWLVKASRGPRFN</sequence>
<accession>A0AA45KGU7</accession>
<keyword evidence="1" id="KW-0812">Transmembrane</keyword>
<proteinExistence type="predicted"/>
<evidence type="ECO:0000256" key="1">
    <source>
        <dbReference type="SAM" id="Phobius"/>
    </source>
</evidence>
<keyword evidence="1" id="KW-1133">Transmembrane helix</keyword>
<keyword evidence="3" id="KW-1185">Reference proteome</keyword>
<dbReference type="RefSeq" id="WP_075525149.1">
    <property type="nucleotide sequence ID" value="NZ_BNDT01000002.1"/>
</dbReference>
<evidence type="ECO:0000313" key="2">
    <source>
        <dbReference type="EMBL" id="QSE77014.1"/>
    </source>
</evidence>
<dbReference type="KEGG" id="lti:JW886_01760"/>
<gene>
    <name evidence="2" type="ORF">JW886_01760</name>
</gene>
<protein>
    <submittedName>
        <fullName evidence="2">Uncharacterized protein</fullName>
    </submittedName>
</protein>
<reference evidence="2 3" key="1">
    <citation type="submission" date="2021-02" db="EMBL/GenBank/DDBJ databases">
        <title>Complete genome sequence of Lactococcus lactis strain K_LL004.</title>
        <authorList>
            <person name="Kim H.B."/>
        </authorList>
    </citation>
    <scope>NUCLEOTIDE SEQUENCE [LARGE SCALE GENOMIC DNA]</scope>
    <source>
        <strain evidence="2 3">K_LL004</strain>
    </source>
</reference>
<feature type="transmembrane region" description="Helical" evidence="1">
    <location>
        <begin position="33"/>
        <end position="60"/>
    </location>
</feature>
<dbReference type="EMBL" id="CP070872">
    <property type="protein sequence ID" value="QSE77014.1"/>
    <property type="molecule type" value="Genomic_DNA"/>
</dbReference>